<name>A0A7R9L2V9_9ACAR</name>
<keyword evidence="1" id="KW-0812">Transmembrane</keyword>
<dbReference type="PANTHER" id="PTHR23278:SF19">
    <property type="entry name" value="OBSCURIN"/>
    <property type="match status" value="1"/>
</dbReference>
<keyword evidence="4" id="KW-1185">Reference proteome</keyword>
<keyword evidence="1" id="KW-1133">Transmembrane helix</keyword>
<dbReference type="PANTHER" id="PTHR23278">
    <property type="entry name" value="SIDESTEP PROTEIN"/>
    <property type="match status" value="1"/>
</dbReference>
<evidence type="ECO:0000259" key="2">
    <source>
        <dbReference type="PROSITE" id="PS50853"/>
    </source>
</evidence>
<keyword evidence="1" id="KW-0472">Membrane</keyword>
<dbReference type="SUPFAM" id="SSF49265">
    <property type="entry name" value="Fibronectin type III"/>
    <property type="match status" value="1"/>
</dbReference>
<dbReference type="Pfam" id="PF00041">
    <property type="entry name" value="fn3"/>
    <property type="match status" value="1"/>
</dbReference>
<dbReference type="InterPro" id="IPR003961">
    <property type="entry name" value="FN3_dom"/>
</dbReference>
<reference evidence="3" key="1">
    <citation type="submission" date="2020-11" db="EMBL/GenBank/DDBJ databases">
        <authorList>
            <person name="Tran Van P."/>
        </authorList>
    </citation>
    <scope>NUCLEOTIDE SEQUENCE</scope>
</reference>
<dbReference type="InterPro" id="IPR013783">
    <property type="entry name" value="Ig-like_fold"/>
</dbReference>
<evidence type="ECO:0000313" key="3">
    <source>
        <dbReference type="EMBL" id="CAD7632890.1"/>
    </source>
</evidence>
<dbReference type="EMBL" id="CAJPIZ010011741">
    <property type="protein sequence ID" value="CAG2113320.1"/>
    <property type="molecule type" value="Genomic_DNA"/>
</dbReference>
<evidence type="ECO:0000256" key="1">
    <source>
        <dbReference type="SAM" id="Phobius"/>
    </source>
</evidence>
<dbReference type="Proteomes" id="UP000759131">
    <property type="component" value="Unassembled WGS sequence"/>
</dbReference>
<dbReference type="AlphaFoldDB" id="A0A7R9L2V9"/>
<dbReference type="InterPro" id="IPR036116">
    <property type="entry name" value="FN3_sf"/>
</dbReference>
<dbReference type="SMART" id="SM00060">
    <property type="entry name" value="FN3"/>
    <property type="match status" value="1"/>
</dbReference>
<dbReference type="PROSITE" id="PS50853">
    <property type="entry name" value="FN3"/>
    <property type="match status" value="1"/>
</dbReference>
<feature type="transmembrane region" description="Helical" evidence="1">
    <location>
        <begin position="125"/>
        <end position="147"/>
    </location>
</feature>
<gene>
    <name evidence="3" type="ORF">OSB1V03_LOCUS13290</name>
</gene>
<organism evidence="3">
    <name type="scientific">Medioppia subpectinata</name>
    <dbReference type="NCBI Taxonomy" id="1979941"/>
    <lineage>
        <taxon>Eukaryota</taxon>
        <taxon>Metazoa</taxon>
        <taxon>Ecdysozoa</taxon>
        <taxon>Arthropoda</taxon>
        <taxon>Chelicerata</taxon>
        <taxon>Arachnida</taxon>
        <taxon>Acari</taxon>
        <taxon>Acariformes</taxon>
        <taxon>Sarcoptiformes</taxon>
        <taxon>Oribatida</taxon>
        <taxon>Brachypylina</taxon>
        <taxon>Oppioidea</taxon>
        <taxon>Oppiidae</taxon>
        <taxon>Medioppia</taxon>
    </lineage>
</organism>
<dbReference type="EMBL" id="OC866316">
    <property type="protein sequence ID" value="CAD7632890.1"/>
    <property type="molecule type" value="Genomic_DNA"/>
</dbReference>
<sequence>MTTIIIIYPFTSGQPEPVRNCAVTNHSMTTLLIDCTPGDDGGLHQHFYLEVYATAIQNLHTNLSSSAHPAFTVTSLQPGTQYTLVLYAANAKGRSHTVSLTAATLSPPEKHISNGSFDQIVVNPVLGLLIASVASLVLIVIIVVVVIKIRSNNRRYDAKRTGITNNGKGKSY</sequence>
<dbReference type="OrthoDB" id="6430706at2759"/>
<feature type="non-terminal residue" evidence="3">
    <location>
        <position position="172"/>
    </location>
</feature>
<protein>
    <recommendedName>
        <fullName evidence="2">Fibronectin type-III domain-containing protein</fullName>
    </recommendedName>
</protein>
<dbReference type="Gene3D" id="2.60.40.10">
    <property type="entry name" value="Immunoglobulins"/>
    <property type="match status" value="1"/>
</dbReference>
<accession>A0A7R9L2V9</accession>
<feature type="domain" description="Fibronectin type-III" evidence="2">
    <location>
        <begin position="14"/>
        <end position="109"/>
    </location>
</feature>
<dbReference type="CDD" id="cd00063">
    <property type="entry name" value="FN3"/>
    <property type="match status" value="1"/>
</dbReference>
<proteinExistence type="predicted"/>
<evidence type="ECO:0000313" key="4">
    <source>
        <dbReference type="Proteomes" id="UP000759131"/>
    </source>
</evidence>